<dbReference type="InterPro" id="IPR011009">
    <property type="entry name" value="Kinase-like_dom_sf"/>
</dbReference>
<dbReference type="InterPro" id="IPR000719">
    <property type="entry name" value="Prot_kinase_dom"/>
</dbReference>
<dbReference type="InterPro" id="IPR008271">
    <property type="entry name" value="Ser/Thr_kinase_AS"/>
</dbReference>
<evidence type="ECO:0000313" key="4">
    <source>
        <dbReference type="Proteomes" id="UP000054270"/>
    </source>
</evidence>
<dbReference type="PROSITE" id="PS50011">
    <property type="entry name" value="PROTEIN_KINASE_DOM"/>
    <property type="match status" value="1"/>
</dbReference>
<name>A0A0D2P944_HYPSF</name>
<evidence type="ECO:0000313" key="3">
    <source>
        <dbReference type="EMBL" id="KJA16880.1"/>
    </source>
</evidence>
<dbReference type="GO" id="GO:0005524">
    <property type="term" value="F:ATP binding"/>
    <property type="evidence" value="ECO:0007669"/>
    <property type="project" value="InterPro"/>
</dbReference>
<organism evidence="3 4">
    <name type="scientific">Hypholoma sublateritium (strain FD-334 SS-4)</name>
    <dbReference type="NCBI Taxonomy" id="945553"/>
    <lineage>
        <taxon>Eukaryota</taxon>
        <taxon>Fungi</taxon>
        <taxon>Dikarya</taxon>
        <taxon>Basidiomycota</taxon>
        <taxon>Agaricomycotina</taxon>
        <taxon>Agaricomycetes</taxon>
        <taxon>Agaricomycetidae</taxon>
        <taxon>Agaricales</taxon>
        <taxon>Agaricineae</taxon>
        <taxon>Strophariaceae</taxon>
        <taxon>Hypholoma</taxon>
    </lineage>
</organism>
<dbReference type="OMA" id="ENTYFGM"/>
<dbReference type="EMBL" id="KN817613">
    <property type="protein sequence ID" value="KJA16880.1"/>
    <property type="molecule type" value="Genomic_DNA"/>
</dbReference>
<dbReference type="PANTHER" id="PTHR11909">
    <property type="entry name" value="CASEIN KINASE-RELATED"/>
    <property type="match status" value="1"/>
</dbReference>
<dbReference type="Proteomes" id="UP000054270">
    <property type="component" value="Unassembled WGS sequence"/>
</dbReference>
<proteinExistence type="predicted"/>
<gene>
    <name evidence="3" type="ORF">HYPSUDRAFT_91024</name>
</gene>
<evidence type="ECO:0000259" key="2">
    <source>
        <dbReference type="PROSITE" id="PS50011"/>
    </source>
</evidence>
<dbReference type="AlphaFoldDB" id="A0A0D2P944"/>
<dbReference type="InterPro" id="IPR050235">
    <property type="entry name" value="CK1_Ser-Thr_kinase"/>
</dbReference>
<dbReference type="PROSITE" id="PS00108">
    <property type="entry name" value="PROTEIN_KINASE_ST"/>
    <property type="match status" value="1"/>
</dbReference>
<accession>A0A0D2P944</accession>
<dbReference type="Pfam" id="PF00069">
    <property type="entry name" value="Pkinase"/>
    <property type="match status" value="1"/>
</dbReference>
<feature type="domain" description="Protein kinase" evidence="2">
    <location>
        <begin position="1"/>
        <end position="194"/>
    </location>
</feature>
<dbReference type="OrthoDB" id="5579860at2759"/>
<sequence length="272" mass="29102">MLSALNHIHTRGIVHCDIKPNNILCSPMDPSKLVLIDFGISRPVVQGVSGKPDAPSATKRLVGSPHWASLNAHRGLVLGPRDDLESLALTALFLVRGDLPWRTVTGRSGYFEPEERALLRIYAEQASTSGAILGAHLPPAFSGLLDYSRGLAYDHTPDYADWRAQFALLDSDIGVDPRASGTPLDWTAVGHVLVWMLPASNVSGSPDSTAQAGACGESGSSSYFDVYGEYEMQGARDDSLTPPTTETDLADSGIPQIAEVLFHYNSTGVPSM</sequence>
<dbReference type="GO" id="GO:0004674">
    <property type="term" value="F:protein serine/threonine kinase activity"/>
    <property type="evidence" value="ECO:0007669"/>
    <property type="project" value="UniProtKB-EC"/>
</dbReference>
<dbReference type="STRING" id="945553.A0A0D2P944"/>
<dbReference type="SUPFAM" id="SSF56112">
    <property type="entry name" value="Protein kinase-like (PK-like)"/>
    <property type="match status" value="1"/>
</dbReference>
<protein>
    <recommendedName>
        <fullName evidence="1">non-specific serine/threonine protein kinase</fullName>
        <ecNumber evidence="1">2.7.11.1</ecNumber>
    </recommendedName>
</protein>
<keyword evidence="4" id="KW-1185">Reference proteome</keyword>
<reference evidence="4" key="1">
    <citation type="submission" date="2014-04" db="EMBL/GenBank/DDBJ databases">
        <title>Evolutionary Origins and Diversification of the Mycorrhizal Mutualists.</title>
        <authorList>
            <consortium name="DOE Joint Genome Institute"/>
            <consortium name="Mycorrhizal Genomics Consortium"/>
            <person name="Kohler A."/>
            <person name="Kuo A."/>
            <person name="Nagy L.G."/>
            <person name="Floudas D."/>
            <person name="Copeland A."/>
            <person name="Barry K.W."/>
            <person name="Cichocki N."/>
            <person name="Veneault-Fourrey C."/>
            <person name="LaButti K."/>
            <person name="Lindquist E.A."/>
            <person name="Lipzen A."/>
            <person name="Lundell T."/>
            <person name="Morin E."/>
            <person name="Murat C."/>
            <person name="Riley R."/>
            <person name="Ohm R."/>
            <person name="Sun H."/>
            <person name="Tunlid A."/>
            <person name="Henrissat B."/>
            <person name="Grigoriev I.V."/>
            <person name="Hibbett D.S."/>
            <person name="Martin F."/>
        </authorList>
    </citation>
    <scope>NUCLEOTIDE SEQUENCE [LARGE SCALE GENOMIC DNA]</scope>
    <source>
        <strain evidence="4">FD-334 SS-4</strain>
    </source>
</reference>
<dbReference type="EC" id="2.7.11.1" evidence="1"/>
<evidence type="ECO:0000256" key="1">
    <source>
        <dbReference type="ARBA" id="ARBA00012513"/>
    </source>
</evidence>
<dbReference type="Gene3D" id="1.10.510.10">
    <property type="entry name" value="Transferase(Phosphotransferase) domain 1"/>
    <property type="match status" value="1"/>
</dbReference>